<evidence type="ECO:0000256" key="1">
    <source>
        <dbReference type="SAM" id="MobiDB-lite"/>
    </source>
</evidence>
<feature type="compositionally biased region" description="Low complexity" evidence="1">
    <location>
        <begin position="76"/>
        <end position="89"/>
    </location>
</feature>
<reference evidence="3 4" key="1">
    <citation type="submission" date="2018-03" db="EMBL/GenBank/DDBJ databases">
        <authorList>
            <person name="Fogelqvist J."/>
        </authorList>
    </citation>
    <scope>NUCLEOTIDE SEQUENCE [LARGE SCALE GENOMIC DNA]</scope>
</reference>
<keyword evidence="2" id="KW-0812">Transmembrane</keyword>
<dbReference type="AlphaFoldDB" id="A0A3P3Y725"/>
<gene>
    <name evidence="3" type="ORF">PLBR_LOCUS3129</name>
</gene>
<keyword evidence="3" id="KW-0496">Mitochondrion</keyword>
<accession>A0A3P3Y725</accession>
<sequence length="984" mass="106038">MSEVNETDPFLGSAPPAAAGPAARTRVIPVALVSLFLLIGLALVSQFGFTPRVLQRDAQGDPTTGDDVAVHAEDGPTSTAPATVAPSAVDQPTSPDPQGHDPLPAVPPAATATTTTPTTTPPPSPAATQPAPVLPDAPQEDVDAHRQRVAESDAFLACLAEHAAASTDAGAAAEFKYGRSQRTPLEAELDDLGAGQLCQHANDDTAPPSSVLCLLHDLQLHRQRQHGVVRHLMRSMPARDLERVAETCTSKSEQAHASQVTPSSASSSDVHCDLPGVDASGHPSCSCTVTRASISTKGDGSWAVGLVADSDDQFDAMAAAIRGCGAHAPGVDIVRQTEPIVDCPHNASVYLRPFGSVASALDRIASFVSFADLLEDRPGTQWVVGGSAPLKNGLLGHMLEQIVPVGALRFEAPSCAAQMTVGVAGWVHRALASRRGTQLVRNRARNALHTARDHLVRFAKHVMPLDDPDIYGLSARFSHSVNAPGRIAFADPRLADMAFLFDAARDAGFQIRQWGTVDDRPLPRIAMIDFSQVLVLPGVDSIDEMMALRPGASVWLVTDQLGAQTTRTATDLERVEALSSMLGVTVTVFKAPAPKDAVQGQLRSVLERWDHWSPFDLRPALVAGYSRDIPPLSWDPMKPAPATAVPGQYRLPTRVPSNPVIVLHYKSKFLAGGNLQDGTREDLQVVPGLTFVFPNPRAPHMAHWVENTIIPPIVALAGRAGEVPRFAQYRVYARPTPGQDEFMNGIERVSAGFMDPPQTRFDGIPDGVSVQFEYCMVVEAGSQWHTFPGAADAMRRALYADLIGKPLPAPNRQIAPCRVSIISRASAGRMFQDVAKLEDDVRQELDLPVDVFDFHPSQDVRMHTERCLDGPALTIASEGNALSNLVFMSRGQALLWFAPRYYHIEPYWGMAFADGVGHDMYRLVPPRDAANPTSISEAARAGGPARRWEERFAVRDANYVTAEMMTEINMVLERFVADNLAHCY</sequence>
<feature type="region of interest" description="Disordered" evidence="1">
    <location>
        <begin position="246"/>
        <end position="269"/>
    </location>
</feature>
<geneLocation type="mitochondrion" evidence="3"/>
<protein>
    <submittedName>
        <fullName evidence="3">Uncharacterized protein</fullName>
    </submittedName>
</protein>
<feature type="region of interest" description="Disordered" evidence="1">
    <location>
        <begin position="57"/>
        <end position="147"/>
    </location>
</feature>
<feature type="compositionally biased region" description="Polar residues" evidence="1">
    <location>
        <begin position="247"/>
        <end position="262"/>
    </location>
</feature>
<evidence type="ECO:0000313" key="3">
    <source>
        <dbReference type="EMBL" id="SPQ95914.1"/>
    </source>
</evidence>
<proteinExistence type="predicted"/>
<evidence type="ECO:0000256" key="2">
    <source>
        <dbReference type="SAM" id="Phobius"/>
    </source>
</evidence>
<feature type="region of interest" description="Disordered" evidence="1">
    <location>
        <begin position="1"/>
        <end position="20"/>
    </location>
</feature>
<evidence type="ECO:0000313" key="4">
    <source>
        <dbReference type="Proteomes" id="UP000290189"/>
    </source>
</evidence>
<organism evidence="3 4">
    <name type="scientific">Plasmodiophora brassicae</name>
    <name type="common">Clubroot disease agent</name>
    <dbReference type="NCBI Taxonomy" id="37360"/>
    <lineage>
        <taxon>Eukaryota</taxon>
        <taxon>Sar</taxon>
        <taxon>Rhizaria</taxon>
        <taxon>Endomyxa</taxon>
        <taxon>Phytomyxea</taxon>
        <taxon>Plasmodiophorida</taxon>
        <taxon>Plasmodiophoridae</taxon>
        <taxon>Plasmodiophora</taxon>
    </lineage>
</organism>
<feature type="transmembrane region" description="Helical" evidence="2">
    <location>
        <begin position="27"/>
        <end position="49"/>
    </location>
</feature>
<feature type="compositionally biased region" description="Low complexity" evidence="1">
    <location>
        <begin position="108"/>
        <end position="118"/>
    </location>
</feature>
<keyword evidence="2" id="KW-1133">Transmembrane helix</keyword>
<dbReference type="Proteomes" id="UP000290189">
    <property type="component" value="Unassembled WGS sequence"/>
</dbReference>
<keyword evidence="2" id="KW-0472">Membrane</keyword>
<name>A0A3P3Y725_PLABS</name>
<dbReference type="EMBL" id="OVEO01000005">
    <property type="protein sequence ID" value="SPQ95914.1"/>
    <property type="molecule type" value="Genomic_DNA"/>
</dbReference>